<protein>
    <submittedName>
        <fullName evidence="2">Uncharacterized protein</fullName>
    </submittedName>
</protein>
<gene>
    <name evidence="2" type="ORF">DQ384_23115</name>
</gene>
<evidence type="ECO:0000313" key="2">
    <source>
        <dbReference type="EMBL" id="RCG28635.1"/>
    </source>
</evidence>
<keyword evidence="3" id="KW-1185">Reference proteome</keyword>
<comment type="caution">
    <text evidence="2">The sequence shown here is derived from an EMBL/GenBank/DDBJ whole genome shotgun (WGS) entry which is preliminary data.</text>
</comment>
<dbReference type="AlphaFoldDB" id="A0A367FG47"/>
<dbReference type="EMBL" id="QOIL01000013">
    <property type="protein sequence ID" value="RCG28635.1"/>
    <property type="molecule type" value="Genomic_DNA"/>
</dbReference>
<feature type="compositionally biased region" description="Basic and acidic residues" evidence="1">
    <location>
        <begin position="66"/>
        <end position="85"/>
    </location>
</feature>
<organism evidence="2 3">
    <name type="scientific">Sphaerisporangium album</name>
    <dbReference type="NCBI Taxonomy" id="509200"/>
    <lineage>
        <taxon>Bacteria</taxon>
        <taxon>Bacillati</taxon>
        <taxon>Actinomycetota</taxon>
        <taxon>Actinomycetes</taxon>
        <taxon>Streptosporangiales</taxon>
        <taxon>Streptosporangiaceae</taxon>
        <taxon>Sphaerisporangium</taxon>
    </lineage>
</organism>
<feature type="region of interest" description="Disordered" evidence="1">
    <location>
        <begin position="62"/>
        <end position="85"/>
    </location>
</feature>
<proteinExistence type="predicted"/>
<sequence>MTTHLLTCGDPRDVVASALGTLAGSVADPKEAAARLRSRVSPARPLALAALLAAGYLAGRSHARRARDAARSGDRPARARIGGDR</sequence>
<dbReference type="RefSeq" id="WP_114030964.1">
    <property type="nucleotide sequence ID" value="NZ_QOIL01000013.1"/>
</dbReference>
<evidence type="ECO:0000313" key="3">
    <source>
        <dbReference type="Proteomes" id="UP000253094"/>
    </source>
</evidence>
<accession>A0A367FG47</accession>
<evidence type="ECO:0000256" key="1">
    <source>
        <dbReference type="SAM" id="MobiDB-lite"/>
    </source>
</evidence>
<dbReference type="Proteomes" id="UP000253094">
    <property type="component" value="Unassembled WGS sequence"/>
</dbReference>
<name>A0A367FG47_9ACTN</name>
<reference evidence="2 3" key="1">
    <citation type="submission" date="2018-06" db="EMBL/GenBank/DDBJ databases">
        <title>Sphaerisporangium craniellae sp. nov., isolated from a marine sponge in the South China Sea.</title>
        <authorList>
            <person name="Li L."/>
        </authorList>
    </citation>
    <scope>NUCLEOTIDE SEQUENCE [LARGE SCALE GENOMIC DNA]</scope>
    <source>
        <strain evidence="2 3">CCTCC AA 208026</strain>
    </source>
</reference>